<protein>
    <recommendedName>
        <fullName evidence="2">magnesium chelatase</fullName>
        <ecNumber evidence="2">6.6.1.1</ecNumber>
    </recommendedName>
</protein>
<evidence type="ECO:0000256" key="2">
    <source>
        <dbReference type="ARBA" id="ARBA00012825"/>
    </source>
</evidence>
<evidence type="ECO:0000256" key="4">
    <source>
        <dbReference type="ARBA" id="ARBA00022598"/>
    </source>
</evidence>
<keyword evidence="6" id="KW-0067">ATP-binding</keyword>
<sequence length="1245" mass="136260">MHFVVLTIDGNHRPALLAAADRLRREHKVALTLAVYDAATLRDAAGWAQLDRDLAKADFVFGARLFSEDLVRPLADRLAHLDKPTLIITSNPALIRCTHIGGFSLRREHDSEPGPIRRWVQKLRPQGGAGEARRQLAILRNLSKVLKVIPGTSRDLYTYITSHQYWLNASPENLYRLLCVLIARYGPQPRPKLPQLDPLSYPDTALYHPDAPELFASLNDYRRWRGKRIPNGGSVGILTLRTVVLSGNTPHIDALARAIEARGLEARVAYAAGLDMRPLLEKELADVDVLVNATGFALVGGPAESQPQQAAEALTRFDRPYLGLVPLAFQRIDDWRADDNGLVPVQQALSVAIPELEGAAEPIIFGGPAADGQRFAPAQAEIEQIADRIARRVALRRTPNAQKRLAVVIYNFPPSLGTVGTAAYLDVFASLFNLLQALAADGYRVEVPRNVDELRRLLLADGPAHGADAHIADWLSADEYRRLFPAYTEIEPYWGPAPGELWRDNRGIRILGRQFGNVFIGVQPSFGYERDPMRLLLAKDAAPNHAFAAFYTWLTHKFRADAVIHLGTHGAMEFMPGKQVGLSARCWPLRLIGPLPNFYVYSVNNPSEAAIAKRRGAATLVSYLVPPVQQAGLYKGLRALRDAIEQYERNPDPALVADLRDRAAQLGIPMESSGDDHADVAGLAHELLRIEQRMIPLGLHVLGQPPAPAELADFLLLYASLQPDGGLPALIARGMGIDYQQLCARLSSDLAAQNQMREIEARGRAAMLAYAEAHDAEAGARAAAAKLADLVPANALRPLWPKLAELRNGLLANYELRNLLHGLRGGFIPPSPSNDAVRNPAVLPTGRNLFALDPYRVPTPAAMQRGEALANELLARLRAEQGAWPQSVAVVLWGTDNLKSDCEGVAQVLALIGARPVIDELGNVADIALRPLAELGRPRIDVVVTVSGIFRDLLGNQMRLIDRAAYLAAAADEPPEWNFVRAHALAQMAESGVALEEAAIRVFANAPGSYGANVNFLVESGTWESEDQLSDAFLSRKSFVRTANGQWREARGLLEGALRHVQATFQNIDSFEVGLTDIDNYYENLGGMAKSVERIRGQAPPVLVADAISTPGASRVASIETMLRLETRAKLLNPKWHEAMLAHGFAGVREIEARVGHTYGWSATANAVEDWVYDEIAATYALDDAMRERMAALNPAAAAGVVRRLLEAAGRGFWAADEATLNRLQEIYHDLEDRLEGITEERSVG</sequence>
<dbReference type="Pfam" id="PF02514">
    <property type="entry name" value="CobN-Mg_chel"/>
    <property type="match status" value="1"/>
</dbReference>
<gene>
    <name evidence="12" type="ORF">A6A03_16510</name>
</gene>
<evidence type="ECO:0000259" key="11">
    <source>
        <dbReference type="Pfam" id="PF11965"/>
    </source>
</evidence>
<dbReference type="CDD" id="cd10150">
    <property type="entry name" value="CobN_like"/>
    <property type="match status" value="1"/>
</dbReference>
<keyword evidence="3" id="KW-0602">Photosynthesis</keyword>
<evidence type="ECO:0000313" key="12">
    <source>
        <dbReference type="EMBL" id="OAN44545.1"/>
    </source>
</evidence>
<evidence type="ECO:0000256" key="7">
    <source>
        <dbReference type="ARBA" id="ARBA00023171"/>
    </source>
</evidence>
<feature type="domain" description="Magnesium chelatase subunit H N-terminal" evidence="11">
    <location>
        <begin position="2"/>
        <end position="160"/>
    </location>
</feature>
<reference evidence="12 13" key="1">
    <citation type="submission" date="2016-04" db="EMBL/GenBank/DDBJ databases">
        <title>Chloroflexus islandicus sp. nov., a thermophilic filamentous anoxygenic phototrophic bacterium from geyser Strokkur (Iceland).</title>
        <authorList>
            <person name="Gaisin V.A."/>
            <person name="Kalashnikov A.M."/>
            <person name="Sukhacheva M.V."/>
            <person name="Grouzdev D.S."/>
            <person name="Ivanov T.M."/>
            <person name="Kuznetsov B."/>
            <person name="Gorlenko V.M."/>
        </authorList>
    </citation>
    <scope>NUCLEOTIDE SEQUENCE [LARGE SCALE GENOMIC DNA]</scope>
    <source>
        <strain evidence="13">isl-2</strain>
    </source>
</reference>
<dbReference type="EMBL" id="LWQS01000065">
    <property type="protein sequence ID" value="OAN44545.1"/>
    <property type="molecule type" value="Genomic_DNA"/>
</dbReference>
<name>A0A178M936_9CHLR</name>
<evidence type="ECO:0000256" key="6">
    <source>
        <dbReference type="ARBA" id="ARBA00022840"/>
    </source>
</evidence>
<evidence type="ECO:0000256" key="9">
    <source>
        <dbReference type="ARBA" id="ARBA00048693"/>
    </source>
</evidence>
<dbReference type="GO" id="GO:0015979">
    <property type="term" value="P:photosynthesis"/>
    <property type="evidence" value="ECO:0007669"/>
    <property type="project" value="UniProtKB-KW"/>
</dbReference>
<dbReference type="RefSeq" id="WP_066789119.1">
    <property type="nucleotide sequence ID" value="NZ_LWQS01000065.1"/>
</dbReference>
<evidence type="ECO:0000313" key="13">
    <source>
        <dbReference type="Proteomes" id="UP000078287"/>
    </source>
</evidence>
<keyword evidence="13" id="KW-1185">Reference proteome</keyword>
<evidence type="ECO:0000256" key="5">
    <source>
        <dbReference type="ARBA" id="ARBA00022741"/>
    </source>
</evidence>
<proteinExistence type="inferred from homology"/>
<comment type="caution">
    <text evidence="12">The sequence shown here is derived from an EMBL/GenBank/DDBJ whole genome shotgun (WGS) entry which is preliminary data.</text>
</comment>
<dbReference type="Proteomes" id="UP000078287">
    <property type="component" value="Unassembled WGS sequence"/>
</dbReference>
<dbReference type="OrthoDB" id="9757976at2"/>
<dbReference type="InterPro" id="IPR022571">
    <property type="entry name" value="Mg_chelatase_H_N"/>
</dbReference>
<dbReference type="InterPro" id="IPR003672">
    <property type="entry name" value="CobN/Mg_chltase"/>
</dbReference>
<feature type="domain" description="CobN/magnesium chelatase" evidence="10">
    <location>
        <begin position="163"/>
        <end position="1220"/>
    </location>
</feature>
<dbReference type="GO" id="GO:0016851">
    <property type="term" value="F:magnesium chelatase activity"/>
    <property type="evidence" value="ECO:0007669"/>
    <property type="project" value="UniProtKB-EC"/>
</dbReference>
<comment type="similarity">
    <text evidence="1">Belongs to the Mg-chelatase subunit H family.</text>
</comment>
<dbReference type="EC" id="6.6.1.1" evidence="2"/>
<comment type="pathway">
    <text evidence="8">Porphyrin-containing compound metabolism.</text>
</comment>
<dbReference type="Pfam" id="PF11965">
    <property type="entry name" value="DUF3479"/>
    <property type="match status" value="1"/>
</dbReference>
<dbReference type="NCBIfam" id="TIGR02025">
    <property type="entry name" value="BchH"/>
    <property type="match status" value="1"/>
</dbReference>
<keyword evidence="4" id="KW-0436">Ligase</keyword>
<comment type="catalytic activity">
    <reaction evidence="9">
        <text>protoporphyrin IX + Mg(2+) + ATP + H2O = Mg-protoporphyrin IX + ADP + phosphate + 3 H(+)</text>
        <dbReference type="Rhea" id="RHEA:13961"/>
        <dbReference type="ChEBI" id="CHEBI:15377"/>
        <dbReference type="ChEBI" id="CHEBI:15378"/>
        <dbReference type="ChEBI" id="CHEBI:18420"/>
        <dbReference type="ChEBI" id="CHEBI:30616"/>
        <dbReference type="ChEBI" id="CHEBI:43474"/>
        <dbReference type="ChEBI" id="CHEBI:57306"/>
        <dbReference type="ChEBI" id="CHEBI:60492"/>
        <dbReference type="ChEBI" id="CHEBI:456216"/>
        <dbReference type="EC" id="6.6.1.1"/>
    </reaction>
</comment>
<dbReference type="GO" id="GO:0005524">
    <property type="term" value="F:ATP binding"/>
    <property type="evidence" value="ECO:0007669"/>
    <property type="project" value="UniProtKB-KW"/>
</dbReference>
<keyword evidence="7" id="KW-0149">Chlorophyll biosynthesis</keyword>
<evidence type="ECO:0000256" key="8">
    <source>
        <dbReference type="ARBA" id="ARBA00023444"/>
    </source>
</evidence>
<keyword evidence="5" id="KW-0547">Nucleotide-binding</keyword>
<dbReference type="PANTHER" id="PTHR44119:SF1">
    <property type="entry name" value="MAGNESIUM-CHELATASE SUBUNIT CHLH, CHLOROPLASTIC"/>
    <property type="match status" value="1"/>
</dbReference>
<dbReference type="InterPro" id="IPR011771">
    <property type="entry name" value="BchH"/>
</dbReference>
<evidence type="ECO:0000256" key="1">
    <source>
        <dbReference type="ARBA" id="ARBA00010851"/>
    </source>
</evidence>
<dbReference type="NCBIfam" id="NF009140">
    <property type="entry name" value="PRK12493.1"/>
    <property type="match status" value="1"/>
</dbReference>
<dbReference type="STRING" id="1707952.A6A03_16510"/>
<organism evidence="12 13">
    <name type="scientific">Chloroflexus islandicus</name>
    <dbReference type="NCBI Taxonomy" id="1707952"/>
    <lineage>
        <taxon>Bacteria</taxon>
        <taxon>Bacillati</taxon>
        <taxon>Chloroflexota</taxon>
        <taxon>Chloroflexia</taxon>
        <taxon>Chloroflexales</taxon>
        <taxon>Chloroflexineae</taxon>
        <taxon>Chloroflexaceae</taxon>
        <taxon>Chloroflexus</taxon>
    </lineage>
</organism>
<evidence type="ECO:0000256" key="3">
    <source>
        <dbReference type="ARBA" id="ARBA00022531"/>
    </source>
</evidence>
<dbReference type="GO" id="GO:0015995">
    <property type="term" value="P:chlorophyll biosynthetic process"/>
    <property type="evidence" value="ECO:0007669"/>
    <property type="project" value="UniProtKB-KW"/>
</dbReference>
<evidence type="ECO:0000259" key="10">
    <source>
        <dbReference type="Pfam" id="PF02514"/>
    </source>
</evidence>
<dbReference type="AlphaFoldDB" id="A0A178M936"/>
<dbReference type="PANTHER" id="PTHR44119">
    <property type="entry name" value="MAGNESIUM-CHELATASE SUBUNIT CHLH, CHLOROPLASTIC"/>
    <property type="match status" value="1"/>
</dbReference>
<accession>A0A178M936</accession>